<dbReference type="RefSeq" id="WP_240178854.1">
    <property type="nucleotide sequence ID" value="NZ_CP092362.2"/>
</dbReference>
<gene>
    <name evidence="3" type="ORF">MI149_04740</name>
</gene>
<reference evidence="3" key="1">
    <citation type="submission" date="2022-08" db="EMBL/GenBank/DDBJ databases">
        <title>Whole genome sequencing of non-tuberculosis mycobacteria type-strains.</title>
        <authorList>
            <person name="Igarashi Y."/>
            <person name="Osugi A."/>
            <person name="Mitarai S."/>
        </authorList>
    </citation>
    <scope>NUCLEOTIDE SEQUENCE</scope>
    <source>
        <strain evidence="3">JCM 16369</strain>
    </source>
</reference>
<proteinExistence type="predicted"/>
<protein>
    <submittedName>
        <fullName evidence="3">Uncharacterized protein</fullName>
    </submittedName>
</protein>
<dbReference type="Proteomes" id="UP001055337">
    <property type="component" value="Chromosome"/>
</dbReference>
<evidence type="ECO:0000256" key="2">
    <source>
        <dbReference type="SAM" id="SignalP"/>
    </source>
</evidence>
<evidence type="ECO:0000313" key="4">
    <source>
        <dbReference type="Proteomes" id="UP001055337"/>
    </source>
</evidence>
<feature type="chain" id="PRO_5045149613" evidence="2">
    <location>
        <begin position="23"/>
        <end position="330"/>
    </location>
</feature>
<name>A0ABY3TP09_9MYCO</name>
<feature type="signal peptide" evidence="2">
    <location>
        <begin position="1"/>
        <end position="22"/>
    </location>
</feature>
<evidence type="ECO:0000313" key="3">
    <source>
        <dbReference type="EMBL" id="ULN42432.1"/>
    </source>
</evidence>
<feature type="region of interest" description="Disordered" evidence="1">
    <location>
        <begin position="139"/>
        <end position="162"/>
    </location>
</feature>
<accession>A0ABY3TP09</accession>
<dbReference type="EMBL" id="CP092362">
    <property type="protein sequence ID" value="ULN42432.1"/>
    <property type="molecule type" value="Genomic_DNA"/>
</dbReference>
<feature type="compositionally biased region" description="Low complexity" evidence="1">
    <location>
        <begin position="215"/>
        <end position="230"/>
    </location>
</feature>
<keyword evidence="2" id="KW-0732">Signal</keyword>
<evidence type="ECO:0000256" key="1">
    <source>
        <dbReference type="SAM" id="MobiDB-lite"/>
    </source>
</evidence>
<sequence>MRSTLRGGAAALSLAVATMVVASTQPQALSTPDFDLAALIIHGTPENPTGDALFDLFDGEFKHSADGGILYANYLGGPVGLYGAMQAADTDTEVLADDDLMLELAAPMDPSGNVFHINYEFDARAQTQVVNVFTDANSMANHDSKPSVDSSGGVDCTGTTSCHTDPRTQITTLTYPDGVVAIIQRINNITLVAYKTLGSAVRGQPTPTPTPDATPAPAAAQPGPAASAPADPTPPPDPTPAPEPPATPAAPAANTGPRLNVVRPAPDFTPGRSDGSAVTSGAGTSLSDKADKLVNDVLTRVSDTVKGLLDHTATGSGTGRPRPAPTAEQP</sequence>
<organism evidence="3 4">
    <name type="scientific">Mycolicibacterium crocinum</name>
    <dbReference type="NCBI Taxonomy" id="388459"/>
    <lineage>
        <taxon>Bacteria</taxon>
        <taxon>Bacillati</taxon>
        <taxon>Actinomycetota</taxon>
        <taxon>Actinomycetes</taxon>
        <taxon>Mycobacteriales</taxon>
        <taxon>Mycobacteriaceae</taxon>
        <taxon>Mycolicibacterium</taxon>
    </lineage>
</organism>
<feature type="region of interest" description="Disordered" evidence="1">
    <location>
        <begin position="202"/>
        <end position="330"/>
    </location>
</feature>
<keyword evidence="4" id="KW-1185">Reference proteome</keyword>
<feature type="compositionally biased region" description="Pro residues" evidence="1">
    <location>
        <begin position="231"/>
        <end position="248"/>
    </location>
</feature>
<feature type="compositionally biased region" description="Polar residues" evidence="1">
    <location>
        <begin position="276"/>
        <end position="287"/>
    </location>
</feature>